<dbReference type="InterPro" id="IPR007167">
    <property type="entry name" value="Fe-transptr_FeoA-like"/>
</dbReference>
<dbReference type="InterPro" id="IPR008988">
    <property type="entry name" value="Transcriptional_repressor_C"/>
</dbReference>
<sequence length="76" mass="8175">MSISLDRIPAGKIVRILRIEGGLRCRQCLADLGVLPGETIKIIRSAPFAGPILAEVNGTKFMLGRGMATKVIVEEI</sequence>
<dbReference type="PANTHER" id="PTHR43151:SF1">
    <property type="entry name" value="SSR2333 PROTEIN"/>
    <property type="match status" value="1"/>
</dbReference>
<dbReference type="GO" id="GO:0046914">
    <property type="term" value="F:transition metal ion binding"/>
    <property type="evidence" value="ECO:0007669"/>
    <property type="project" value="InterPro"/>
</dbReference>
<protein>
    <submittedName>
        <fullName evidence="3">Ferrous iron transport protein A</fullName>
    </submittedName>
</protein>
<evidence type="ECO:0000313" key="3">
    <source>
        <dbReference type="EMBL" id="HEC68599.1"/>
    </source>
</evidence>
<dbReference type="EMBL" id="DRIH01000266">
    <property type="protein sequence ID" value="HEC68599.1"/>
    <property type="molecule type" value="Genomic_DNA"/>
</dbReference>
<dbReference type="InterPro" id="IPR053184">
    <property type="entry name" value="FeoA-like"/>
</dbReference>
<feature type="domain" description="Ferrous iron transporter FeoA-like" evidence="2">
    <location>
        <begin position="3"/>
        <end position="75"/>
    </location>
</feature>
<evidence type="ECO:0000259" key="2">
    <source>
        <dbReference type="SMART" id="SM00899"/>
    </source>
</evidence>
<dbReference type="Proteomes" id="UP000885738">
    <property type="component" value="Unassembled WGS sequence"/>
</dbReference>
<feature type="non-terminal residue" evidence="3">
    <location>
        <position position="76"/>
    </location>
</feature>
<keyword evidence="1" id="KW-0408">Iron</keyword>
<name>A0A7C1VYG3_DESA2</name>
<dbReference type="Gene3D" id="2.30.30.90">
    <property type="match status" value="1"/>
</dbReference>
<organism evidence="3">
    <name type="scientific">Desulfofervidus auxilii</name>
    <dbReference type="NCBI Taxonomy" id="1621989"/>
    <lineage>
        <taxon>Bacteria</taxon>
        <taxon>Pseudomonadati</taxon>
        <taxon>Thermodesulfobacteriota</taxon>
        <taxon>Candidatus Desulfofervidia</taxon>
        <taxon>Candidatus Desulfofervidales</taxon>
        <taxon>Candidatus Desulfofervidaceae</taxon>
        <taxon>Candidatus Desulfofervidus</taxon>
    </lineage>
</organism>
<reference evidence="3" key="1">
    <citation type="journal article" date="2020" name="mSystems">
        <title>Genome- and Community-Level Interaction Insights into Carbon Utilization and Element Cycling Functions of Hydrothermarchaeota in Hydrothermal Sediment.</title>
        <authorList>
            <person name="Zhou Z."/>
            <person name="Liu Y."/>
            <person name="Xu W."/>
            <person name="Pan J."/>
            <person name="Luo Z.H."/>
            <person name="Li M."/>
        </authorList>
    </citation>
    <scope>NUCLEOTIDE SEQUENCE [LARGE SCALE GENOMIC DNA]</scope>
    <source>
        <strain evidence="3">HyVt-389</strain>
    </source>
</reference>
<dbReference type="Pfam" id="PF04023">
    <property type="entry name" value="FeoA"/>
    <property type="match status" value="1"/>
</dbReference>
<evidence type="ECO:0000256" key="1">
    <source>
        <dbReference type="ARBA" id="ARBA00023004"/>
    </source>
</evidence>
<accession>A0A7C1VYG3</accession>
<comment type="caution">
    <text evidence="3">The sequence shown here is derived from an EMBL/GenBank/DDBJ whole genome shotgun (WGS) entry which is preliminary data.</text>
</comment>
<dbReference type="PANTHER" id="PTHR43151">
    <property type="entry name" value="FEOA FAMILY PROTEIN"/>
    <property type="match status" value="1"/>
</dbReference>
<dbReference type="SUPFAM" id="SSF50037">
    <property type="entry name" value="C-terminal domain of transcriptional repressors"/>
    <property type="match status" value="1"/>
</dbReference>
<gene>
    <name evidence="3" type="ORF">ENI35_07335</name>
</gene>
<proteinExistence type="predicted"/>
<dbReference type="InterPro" id="IPR038157">
    <property type="entry name" value="FeoA_core_dom"/>
</dbReference>
<dbReference type="AlphaFoldDB" id="A0A7C1VYG3"/>
<dbReference type="SMART" id="SM00899">
    <property type="entry name" value="FeoA"/>
    <property type="match status" value="1"/>
</dbReference>